<evidence type="ECO:0000256" key="5">
    <source>
        <dbReference type="ARBA" id="ARBA00022825"/>
    </source>
</evidence>
<comment type="catalytic activity">
    <reaction evidence="1">
        <text>Hydrolysis of Pro-|-Xaa &gt;&gt; Ala-|-Xaa in oligopeptides.</text>
        <dbReference type="EC" id="3.4.21.26"/>
    </reaction>
</comment>
<sequence length="719" mass="81007">MKNIRMRIRLSLPGCIIFATASAQYNYPATKTDPVSETYFGTKVNDPYRWLEHIKNPEVISWFRAQAEFTGKQLAKIPGQDLLMNEMVTFDKAIPEKIIPLTFQNGIYFYKKRKTGEPVDKLYCRKGTSGEEKLLFDPAGYLPGKIMDFTSVVSSDGSRVLLNMSEAGSELGDIRVLNVENANFLEDVIGHSFGEFLDGSNDRIIYYQAKSYDTHDKEVWQNTPAKMHILGKNPGTDILLVSSKKDPGLKLNPAQRPEIYYSRDSRYMILSKASVETDLDLYYAPAPELMSGHIRWKPLSTGKDLIKGFYLKGKFLYAWTAKDNPNFNIVKINLDRPDLNHPEIIITGDKTWKISNVSQAKDYLAVIKSKNEQVFETWTYHFDTGKSGKITTPIVGNVEGTALSKHNNEMLLANYSWIRPFNFYSYNADRKDFSEAPFHMKVDLPSLENLVLEEIEIPSFDGEMVPLSIFYDKTKMKKDGSNPAFMRGYGAYGMSQLPGFMPGILCLLDRGVVIAVAHVRGGGEKGNDWYLAGKKATKPNTWKDLNAIAEYLIRNKYTSPEKLGITGASAGGILIGRAITSRPDLYKVAIPKVGCLNALRMEFSPNGPVNIPEFGTVKNPNDFKALLEMDAYQHIRKGTKYPAQLITTGFNDPRVESYIPAKFAAKMQADNASSNPVFLYVDYKAGHFGGTTIEEKFRQSVQEFAFFLWQTGDPDFQIK</sequence>
<keyword evidence="6" id="KW-0732">Signal</keyword>
<dbReference type="PRINTS" id="PR00862">
    <property type="entry name" value="PROLIGOPTASE"/>
</dbReference>
<evidence type="ECO:0000313" key="10">
    <source>
        <dbReference type="Proteomes" id="UP000321863"/>
    </source>
</evidence>
<dbReference type="Proteomes" id="UP000321863">
    <property type="component" value="Unassembled WGS sequence"/>
</dbReference>
<dbReference type="InterPro" id="IPR001375">
    <property type="entry name" value="Peptidase_S9_cat"/>
</dbReference>
<dbReference type="GO" id="GO:0006508">
    <property type="term" value="P:proteolysis"/>
    <property type="evidence" value="ECO:0007669"/>
    <property type="project" value="UniProtKB-KW"/>
</dbReference>
<comment type="caution">
    <text evidence="9">The sequence shown here is derived from an EMBL/GenBank/DDBJ whole genome shotgun (WGS) entry which is preliminary data.</text>
</comment>
<dbReference type="InterPro" id="IPR051167">
    <property type="entry name" value="Prolyl_oligopep/macrocyclase"/>
</dbReference>
<dbReference type="InterPro" id="IPR023302">
    <property type="entry name" value="Pept_S9A_N"/>
</dbReference>
<dbReference type="SUPFAM" id="SSF50993">
    <property type="entry name" value="Peptidase/esterase 'gauge' domain"/>
    <property type="match status" value="1"/>
</dbReference>
<proteinExistence type="predicted"/>
<evidence type="ECO:0000259" key="8">
    <source>
        <dbReference type="Pfam" id="PF02897"/>
    </source>
</evidence>
<name>A0A511YMW8_9FLAO</name>
<feature type="domain" description="Peptidase S9 prolyl oligopeptidase catalytic" evidence="7">
    <location>
        <begin position="507"/>
        <end position="712"/>
    </location>
</feature>
<dbReference type="GO" id="GO:0005829">
    <property type="term" value="C:cytosol"/>
    <property type="evidence" value="ECO:0007669"/>
    <property type="project" value="TreeGrafter"/>
</dbReference>
<evidence type="ECO:0000256" key="2">
    <source>
        <dbReference type="ARBA" id="ARBA00011897"/>
    </source>
</evidence>
<feature type="signal peptide" evidence="6">
    <location>
        <begin position="1"/>
        <end position="25"/>
    </location>
</feature>
<evidence type="ECO:0000313" key="9">
    <source>
        <dbReference type="EMBL" id="GEN76538.1"/>
    </source>
</evidence>
<dbReference type="PANTHER" id="PTHR42881">
    <property type="entry name" value="PROLYL ENDOPEPTIDASE"/>
    <property type="match status" value="1"/>
</dbReference>
<feature type="chain" id="PRO_5021723417" description="prolyl oligopeptidase" evidence="6">
    <location>
        <begin position="26"/>
        <end position="719"/>
    </location>
</feature>
<keyword evidence="10" id="KW-1185">Reference proteome</keyword>
<evidence type="ECO:0000256" key="1">
    <source>
        <dbReference type="ARBA" id="ARBA00001070"/>
    </source>
</evidence>
<dbReference type="Gene3D" id="2.130.10.120">
    <property type="entry name" value="Prolyl oligopeptidase, N-terminal domain"/>
    <property type="match status" value="1"/>
</dbReference>
<keyword evidence="4" id="KW-0378">Hydrolase</keyword>
<dbReference type="Gene3D" id="3.40.50.1820">
    <property type="entry name" value="alpha/beta hydrolase"/>
    <property type="match status" value="1"/>
</dbReference>
<reference evidence="9 10" key="1">
    <citation type="submission" date="2019-07" db="EMBL/GenBank/DDBJ databases">
        <title>Whole genome shotgun sequence of Chryseobacterium hagamense NBRC 105253.</title>
        <authorList>
            <person name="Hosoyama A."/>
            <person name="Uohara A."/>
            <person name="Ohji S."/>
            <person name="Ichikawa N."/>
        </authorList>
    </citation>
    <scope>NUCLEOTIDE SEQUENCE [LARGE SCALE GENOMIC DNA]</scope>
    <source>
        <strain evidence="9 10">NBRC 105253</strain>
    </source>
</reference>
<dbReference type="InterPro" id="IPR029058">
    <property type="entry name" value="AB_hydrolase_fold"/>
</dbReference>
<dbReference type="GO" id="GO:0004252">
    <property type="term" value="F:serine-type endopeptidase activity"/>
    <property type="evidence" value="ECO:0007669"/>
    <property type="project" value="UniProtKB-EC"/>
</dbReference>
<organism evidence="9 10">
    <name type="scientific">Chryseobacterium hagamense</name>
    <dbReference type="NCBI Taxonomy" id="395935"/>
    <lineage>
        <taxon>Bacteria</taxon>
        <taxon>Pseudomonadati</taxon>
        <taxon>Bacteroidota</taxon>
        <taxon>Flavobacteriia</taxon>
        <taxon>Flavobacteriales</taxon>
        <taxon>Weeksellaceae</taxon>
        <taxon>Chryseobacterium group</taxon>
        <taxon>Chryseobacterium</taxon>
    </lineage>
</organism>
<feature type="domain" description="Peptidase S9A N-terminal" evidence="8">
    <location>
        <begin position="28"/>
        <end position="430"/>
    </location>
</feature>
<dbReference type="EMBL" id="BJYJ01000010">
    <property type="protein sequence ID" value="GEN76538.1"/>
    <property type="molecule type" value="Genomic_DNA"/>
</dbReference>
<dbReference type="Pfam" id="PF02897">
    <property type="entry name" value="Peptidase_S9_N"/>
    <property type="match status" value="1"/>
</dbReference>
<evidence type="ECO:0000256" key="3">
    <source>
        <dbReference type="ARBA" id="ARBA00022670"/>
    </source>
</evidence>
<dbReference type="SUPFAM" id="SSF53474">
    <property type="entry name" value="alpha/beta-Hydrolases"/>
    <property type="match status" value="1"/>
</dbReference>
<evidence type="ECO:0000256" key="6">
    <source>
        <dbReference type="SAM" id="SignalP"/>
    </source>
</evidence>
<dbReference type="OrthoDB" id="9801421at2"/>
<dbReference type="AlphaFoldDB" id="A0A511YMW8"/>
<gene>
    <name evidence="9" type="ORF">CHA01nite_22780</name>
</gene>
<keyword evidence="5" id="KW-0720">Serine protease</keyword>
<protein>
    <recommendedName>
        <fullName evidence="2">prolyl oligopeptidase</fullName>
        <ecNumber evidence="2">3.4.21.26</ecNumber>
    </recommendedName>
</protein>
<dbReference type="InterPro" id="IPR002470">
    <property type="entry name" value="Peptidase_S9A"/>
</dbReference>
<dbReference type="PANTHER" id="PTHR42881:SF2">
    <property type="entry name" value="PROLYL ENDOPEPTIDASE"/>
    <property type="match status" value="1"/>
</dbReference>
<dbReference type="GO" id="GO:0070012">
    <property type="term" value="F:oligopeptidase activity"/>
    <property type="evidence" value="ECO:0007669"/>
    <property type="project" value="TreeGrafter"/>
</dbReference>
<dbReference type="EC" id="3.4.21.26" evidence="2"/>
<evidence type="ECO:0000259" key="7">
    <source>
        <dbReference type="Pfam" id="PF00326"/>
    </source>
</evidence>
<accession>A0A511YMW8</accession>
<dbReference type="Pfam" id="PF00326">
    <property type="entry name" value="Peptidase_S9"/>
    <property type="match status" value="1"/>
</dbReference>
<dbReference type="RefSeq" id="WP_146941570.1">
    <property type="nucleotide sequence ID" value="NZ_BJYJ01000010.1"/>
</dbReference>
<evidence type="ECO:0000256" key="4">
    <source>
        <dbReference type="ARBA" id="ARBA00022801"/>
    </source>
</evidence>
<keyword evidence="3" id="KW-0645">Protease</keyword>